<dbReference type="Proteomes" id="UP000075243">
    <property type="component" value="Unassembled WGS sequence"/>
</dbReference>
<dbReference type="InterPro" id="IPR043502">
    <property type="entry name" value="DNA/RNA_pol_sf"/>
</dbReference>
<dbReference type="SUPFAM" id="SSF56672">
    <property type="entry name" value="DNA/RNA polymerases"/>
    <property type="match status" value="1"/>
</dbReference>
<proteinExistence type="predicted"/>
<reference evidence="2" key="1">
    <citation type="journal article" date="2012" name="Nat. Biotechnol.">
        <title>Draft genome sequence of pigeonpea (Cajanus cajan), an orphan legume crop of resource-poor farmers.</title>
        <authorList>
            <person name="Varshney R.K."/>
            <person name="Chen W."/>
            <person name="Li Y."/>
            <person name="Bharti A.K."/>
            <person name="Saxena R.K."/>
            <person name="Schlueter J.A."/>
            <person name="Donoghue M.T."/>
            <person name="Azam S."/>
            <person name="Fan G."/>
            <person name="Whaley A.M."/>
            <person name="Farmer A.D."/>
            <person name="Sheridan J."/>
            <person name="Iwata A."/>
            <person name="Tuteja R."/>
            <person name="Penmetsa R.V."/>
            <person name="Wu W."/>
            <person name="Upadhyaya H.D."/>
            <person name="Yang S.P."/>
            <person name="Shah T."/>
            <person name="Saxena K.B."/>
            <person name="Michael T."/>
            <person name="McCombie W.R."/>
            <person name="Yang B."/>
            <person name="Zhang G."/>
            <person name="Yang H."/>
            <person name="Wang J."/>
            <person name="Spillane C."/>
            <person name="Cook D.R."/>
            <person name="May G.D."/>
            <person name="Xu X."/>
            <person name="Jackson S.A."/>
        </authorList>
    </citation>
    <scope>NUCLEOTIDE SEQUENCE [LARGE SCALE GENOMIC DNA]</scope>
</reference>
<dbReference type="PANTHER" id="PTHR11439">
    <property type="entry name" value="GAG-POL-RELATED RETROTRANSPOSON"/>
    <property type="match status" value="1"/>
</dbReference>
<name>A0A151RUE8_CAJCA</name>
<dbReference type="AlphaFoldDB" id="A0A151RUE8"/>
<gene>
    <name evidence="2" type="ORF">KK1_032272</name>
</gene>
<evidence type="ECO:0000259" key="1">
    <source>
        <dbReference type="Pfam" id="PF07727"/>
    </source>
</evidence>
<accession>A0A151RUE8</accession>
<dbReference type="Gramene" id="C.cajan_31177.t">
    <property type="protein sequence ID" value="C.cajan_31177.t.cds1"/>
    <property type="gene ID" value="C.cajan_31177"/>
</dbReference>
<dbReference type="PANTHER" id="PTHR11439:SF494">
    <property type="entry name" value="CYSTEINE-RICH RLK (RECEPTOR-LIKE PROTEIN KINASE) 8"/>
    <property type="match status" value="1"/>
</dbReference>
<protein>
    <recommendedName>
        <fullName evidence="1">Reverse transcriptase Ty1/copia-type domain-containing protein</fullName>
    </recommendedName>
</protein>
<organism evidence="2 3">
    <name type="scientific">Cajanus cajan</name>
    <name type="common">Pigeon pea</name>
    <name type="synonym">Cajanus indicus</name>
    <dbReference type="NCBI Taxonomy" id="3821"/>
    <lineage>
        <taxon>Eukaryota</taxon>
        <taxon>Viridiplantae</taxon>
        <taxon>Streptophyta</taxon>
        <taxon>Embryophyta</taxon>
        <taxon>Tracheophyta</taxon>
        <taxon>Spermatophyta</taxon>
        <taxon>Magnoliopsida</taxon>
        <taxon>eudicotyledons</taxon>
        <taxon>Gunneridae</taxon>
        <taxon>Pentapetalae</taxon>
        <taxon>rosids</taxon>
        <taxon>fabids</taxon>
        <taxon>Fabales</taxon>
        <taxon>Fabaceae</taxon>
        <taxon>Papilionoideae</taxon>
        <taxon>50 kb inversion clade</taxon>
        <taxon>NPAAA clade</taxon>
        <taxon>indigoferoid/millettioid clade</taxon>
        <taxon>Phaseoleae</taxon>
        <taxon>Cajanus</taxon>
    </lineage>
</organism>
<dbReference type="EMBL" id="KQ483567">
    <property type="protein sequence ID" value="KYP46168.1"/>
    <property type="molecule type" value="Genomic_DNA"/>
</dbReference>
<feature type="domain" description="Reverse transcriptase Ty1/copia-type" evidence="1">
    <location>
        <begin position="1"/>
        <end position="77"/>
    </location>
</feature>
<keyword evidence="3" id="KW-1185">Reference proteome</keyword>
<sequence>MYVDDIVLASNCHHEIDIVKQILNSNFHIKDLESLKYFLGLEVNVSDAGISICQQKYCLDLLSDSGMLGCKPSTNPMDFSLRLHKDSSAPLSDPLSYRRLIGRLLYLTSTFPNIAFPIQQLSQFISNPTQVHFHAAMRVLKYLKGNLSKGLMFRRDSLVHVLGFSDAD</sequence>
<dbReference type="Pfam" id="PF07727">
    <property type="entry name" value="RVT_2"/>
    <property type="match status" value="1"/>
</dbReference>
<evidence type="ECO:0000313" key="3">
    <source>
        <dbReference type="Proteomes" id="UP000075243"/>
    </source>
</evidence>
<evidence type="ECO:0000313" key="2">
    <source>
        <dbReference type="EMBL" id="KYP46168.1"/>
    </source>
</evidence>
<dbReference type="InterPro" id="IPR013103">
    <property type="entry name" value="RVT_2"/>
</dbReference>